<reference evidence="1 2" key="1">
    <citation type="journal article" date="2017" name="Viruses">
        <title>Differential Effect of Newly Isolated Phages Belonging to PB1-Like, phiKZ-Like and LUZ24-Like Viruses against Multi-Drug Resistant Pseudomonas aeruginosa under Varying Growth Conditions.</title>
        <authorList>
            <person name="Latz S."/>
            <person name="Kruttgen A."/>
            <person name="Hafner H."/>
            <person name="Buhl E.M."/>
            <person name="Ritter K."/>
            <person name="Horz H.P."/>
        </authorList>
    </citation>
    <scope>NUCLEOTIDE SEQUENCE [LARGE SCALE GENOMIC DNA]</scope>
</reference>
<accession>A0A2D1GR69</accession>
<dbReference type="Proteomes" id="UP000242032">
    <property type="component" value="Segment"/>
</dbReference>
<proteinExistence type="predicted"/>
<evidence type="ECO:0000313" key="2">
    <source>
        <dbReference type="Proteomes" id="UP000242032"/>
    </source>
</evidence>
<dbReference type="EMBL" id="MF805716">
    <property type="protein sequence ID" value="ATN94828.1"/>
    <property type="molecule type" value="Genomic_DNA"/>
</dbReference>
<organism evidence="1 2">
    <name type="scientific">Pseudomonas phage SL2</name>
    <dbReference type="NCBI Taxonomy" id="2041345"/>
    <lineage>
        <taxon>Viruses</taxon>
        <taxon>Duplodnaviria</taxon>
        <taxon>Heunggongvirae</taxon>
        <taxon>Uroviricota</taxon>
        <taxon>Caudoviricetes</taxon>
        <taxon>Chimalliviridae</taxon>
        <taxon>Phikzvirus</taxon>
        <taxon>Phikzvirus SL2</taxon>
    </lineage>
</organism>
<gene>
    <name evidence="1" type="ORF">SL2_251</name>
</gene>
<evidence type="ECO:0000313" key="1">
    <source>
        <dbReference type="EMBL" id="ATN94828.1"/>
    </source>
</evidence>
<sequence>MDYKLVTRNSAAWRIWNLQYMVQVPMIAGYSAEYLRKNPFNTTGDKRVDRLRTNQLETVRQTAAGLALILAEGHPIGFYKHSDCAQIYHDIQRHFQDWYDLTLMGADPNTFPPIEDLRGLEDLLMEVYFTAMKLEPQVERRSSVFDSIITMNMRRNSMATRKFLDKRVQDQKQNIKPYKSLVDEIEKYVLMED</sequence>
<keyword evidence="2" id="KW-1185">Reference proteome</keyword>
<protein>
    <submittedName>
        <fullName evidence="1">Uncharacterized protein</fullName>
    </submittedName>
</protein>
<name>A0A2D1GR69_9CAUD</name>